<protein>
    <submittedName>
        <fullName evidence="1">Hexameric tyrosine-coordinated heme protein (HTHP)</fullName>
    </submittedName>
</protein>
<dbReference type="Gene3D" id="6.10.80.10">
    <property type="entry name" value="Hexameric tyrosine-coordinated heme protein (HTHP)"/>
    <property type="match status" value="1"/>
</dbReference>
<dbReference type="PATRIC" id="fig|1461584.3.peg.2977"/>
<dbReference type="EMBL" id="LN483072">
    <property type="protein sequence ID" value="CEA09629.1"/>
    <property type="molecule type" value="Genomic_DNA"/>
</dbReference>
<proteinExistence type="predicted"/>
<dbReference type="InterPro" id="IPR021111">
    <property type="entry name" value="Hexamer_Tyr-coord_heme_pr_HTHP"/>
</dbReference>
<organism evidence="1">
    <name type="scientific">Arthrobacter saudimassiliensis</name>
    <dbReference type="NCBI Taxonomy" id="1461584"/>
    <lineage>
        <taxon>Bacteria</taxon>
        <taxon>Bacillati</taxon>
        <taxon>Actinomycetota</taxon>
        <taxon>Actinomycetes</taxon>
        <taxon>Micrococcales</taxon>
        <taxon>Micrococcaceae</taxon>
        <taxon>Arthrobacter</taxon>
    </lineage>
</organism>
<accession>A0A078MTT9</accession>
<name>A0A078MTT9_9MICC</name>
<evidence type="ECO:0000313" key="1">
    <source>
        <dbReference type="EMBL" id="CEA09629.1"/>
    </source>
</evidence>
<dbReference type="Pfam" id="PF11534">
    <property type="entry name" value="HTHP"/>
    <property type="match status" value="1"/>
</dbReference>
<reference evidence="1" key="1">
    <citation type="submission" date="2014-07" db="EMBL/GenBank/DDBJ databases">
        <authorList>
            <person name="Urmite Genomes Urmite Genomes"/>
        </authorList>
    </citation>
    <scope>NUCLEOTIDE SEQUENCE</scope>
    <source>
        <strain evidence="1">11W110_air</strain>
    </source>
</reference>
<gene>
    <name evidence="1" type="ORF">BN1051_03001</name>
</gene>
<dbReference type="InterPro" id="IPR038125">
    <property type="entry name" value="HTHP_sf"/>
</dbReference>
<dbReference type="AlphaFoldDB" id="A0A078MTT9"/>
<sequence>MPREYRWRHWKHDADIRFPRTVTMELVPGNSLICATPEEGRQLAVQLALKTSLAVQPDHNVQEMIRSAYSNEPDALIASAHVVAIEFATIAAANNYWR</sequence>